<accession>A0ABV5M2X3</accession>
<dbReference type="EMBL" id="JBHMCA010000020">
    <property type="protein sequence ID" value="MFB9443189.1"/>
    <property type="molecule type" value="Genomic_DNA"/>
</dbReference>
<dbReference type="CDD" id="cd06558">
    <property type="entry name" value="crotonase-like"/>
    <property type="match status" value="1"/>
</dbReference>
<dbReference type="InterPro" id="IPR029045">
    <property type="entry name" value="ClpP/crotonase-like_dom_sf"/>
</dbReference>
<gene>
    <name evidence="1" type="ORF">ACFFTR_08850</name>
</gene>
<dbReference type="RefSeq" id="WP_223103693.1">
    <property type="nucleotide sequence ID" value="NZ_CP061913.1"/>
</dbReference>
<keyword evidence="2" id="KW-1185">Reference proteome</keyword>
<sequence>MTDVQQSGTARWSWDADGVVTVTLDDPGRTANMLNRRHYDGLDACLDDCTRQRHRLRGVVLTSAKRSFIAGPDLEPGEITPDEAAGLYDLLVPLRDQARRLETLGRPVAAALNGSALGGGFELALACHYRIGPNDPSVVWALAETGMGIIPGGGGTVRVTRMLGIAATVLDVVGPGTVYHPAQALAAGLVDELADDVIGAARAWVLAQPAGPFRQRWEHCGYAIPGGTAEPPGLAEEVRRRSQGSPVRALAAVLDVAVRSAAAPLDEAFELETAACRALLTAPEIPDLAHLFWALRAVAAPTGPAVAADPEPSPAGLRSFPQIAANPLAAVFLDPAAPIVEVTDAALMPAVRARGGVPVLLQGGSGSFVQALLDAGPDPAAMLAAARRSLDAGLRIDPAAADVASVLAAGFPAWTGGVLHALRSDLAAA</sequence>
<proteinExistence type="predicted"/>
<dbReference type="Proteomes" id="UP001589608">
    <property type="component" value="Unassembled WGS sequence"/>
</dbReference>
<name>A0ABV5M2X3_9ACTN</name>
<dbReference type="InterPro" id="IPR013328">
    <property type="entry name" value="6PGD_dom2"/>
</dbReference>
<dbReference type="Gene3D" id="3.90.226.10">
    <property type="entry name" value="2-enoyl-CoA Hydratase, Chain A, domain 1"/>
    <property type="match status" value="1"/>
</dbReference>
<dbReference type="InterPro" id="IPR001753">
    <property type="entry name" value="Enoyl-CoA_hydra/iso"/>
</dbReference>
<evidence type="ECO:0000313" key="2">
    <source>
        <dbReference type="Proteomes" id="UP001589608"/>
    </source>
</evidence>
<dbReference type="Gene3D" id="1.10.1040.10">
    <property type="entry name" value="N-(1-d-carboxylethyl)-l-norvaline Dehydrogenase, domain 2"/>
    <property type="match status" value="1"/>
</dbReference>
<dbReference type="InterPro" id="IPR050136">
    <property type="entry name" value="FA_oxidation_alpha_subunit"/>
</dbReference>
<organism evidence="1 2">
    <name type="scientific">Dactylosporangium vinaceum</name>
    <dbReference type="NCBI Taxonomy" id="53362"/>
    <lineage>
        <taxon>Bacteria</taxon>
        <taxon>Bacillati</taxon>
        <taxon>Actinomycetota</taxon>
        <taxon>Actinomycetes</taxon>
        <taxon>Micromonosporales</taxon>
        <taxon>Micromonosporaceae</taxon>
        <taxon>Dactylosporangium</taxon>
    </lineage>
</organism>
<evidence type="ECO:0000313" key="1">
    <source>
        <dbReference type="EMBL" id="MFB9443189.1"/>
    </source>
</evidence>
<protein>
    <submittedName>
        <fullName evidence="1">Enoyl-CoA hydratase-related protein</fullName>
    </submittedName>
</protein>
<dbReference type="PANTHER" id="PTHR43612:SF3">
    <property type="entry name" value="TRIFUNCTIONAL ENZYME SUBUNIT ALPHA, MITOCHONDRIAL"/>
    <property type="match status" value="1"/>
</dbReference>
<dbReference type="SUPFAM" id="SSF52096">
    <property type="entry name" value="ClpP/crotonase"/>
    <property type="match status" value="1"/>
</dbReference>
<reference evidence="1 2" key="1">
    <citation type="submission" date="2024-09" db="EMBL/GenBank/DDBJ databases">
        <authorList>
            <person name="Sun Q."/>
            <person name="Mori K."/>
        </authorList>
    </citation>
    <scope>NUCLEOTIDE SEQUENCE [LARGE SCALE GENOMIC DNA]</scope>
    <source>
        <strain evidence="1 2">JCM 3307</strain>
    </source>
</reference>
<dbReference type="Pfam" id="PF00378">
    <property type="entry name" value="ECH_1"/>
    <property type="match status" value="1"/>
</dbReference>
<dbReference type="PANTHER" id="PTHR43612">
    <property type="entry name" value="TRIFUNCTIONAL ENZYME SUBUNIT ALPHA"/>
    <property type="match status" value="1"/>
</dbReference>
<comment type="caution">
    <text evidence="1">The sequence shown here is derived from an EMBL/GenBank/DDBJ whole genome shotgun (WGS) entry which is preliminary data.</text>
</comment>